<feature type="region of interest" description="Disordered" evidence="6">
    <location>
        <begin position="791"/>
        <end position="810"/>
    </location>
</feature>
<dbReference type="Gene3D" id="3.40.50.880">
    <property type="match status" value="1"/>
</dbReference>
<evidence type="ECO:0000313" key="8">
    <source>
        <dbReference type="EMBL" id="UQC80609.1"/>
    </source>
</evidence>
<dbReference type="GO" id="GO:0000785">
    <property type="term" value="C:chromatin"/>
    <property type="evidence" value="ECO:0007669"/>
    <property type="project" value="TreeGrafter"/>
</dbReference>
<dbReference type="PANTHER" id="PTHR43811">
    <property type="entry name" value="FKBP-TYPE PEPTIDYL-PROLYL CIS-TRANS ISOMERASE FKPA"/>
    <property type="match status" value="1"/>
</dbReference>
<dbReference type="GO" id="GO:0005730">
    <property type="term" value="C:nucleolus"/>
    <property type="evidence" value="ECO:0007669"/>
    <property type="project" value="TreeGrafter"/>
</dbReference>
<feature type="compositionally biased region" description="Acidic residues" evidence="6">
    <location>
        <begin position="671"/>
        <end position="711"/>
    </location>
</feature>
<accession>A0A9Q8SNG1</accession>
<feature type="compositionally biased region" description="Acidic residues" evidence="6">
    <location>
        <begin position="608"/>
        <end position="624"/>
    </location>
</feature>
<dbReference type="GeneID" id="73340106"/>
<feature type="compositionally biased region" description="Acidic residues" evidence="6">
    <location>
        <begin position="580"/>
        <end position="590"/>
    </location>
</feature>
<dbReference type="EMBL" id="CP019475">
    <property type="protein sequence ID" value="UQC80609.1"/>
    <property type="molecule type" value="Genomic_DNA"/>
</dbReference>
<dbReference type="Gene3D" id="2.60.120.340">
    <property type="entry name" value="Nucleoplasmin core domain"/>
    <property type="match status" value="1"/>
</dbReference>
<dbReference type="InterPro" id="IPR041232">
    <property type="entry name" value="NPL"/>
</dbReference>
<dbReference type="SUPFAM" id="SSF52317">
    <property type="entry name" value="Class I glutamine amidotransferase-like"/>
    <property type="match status" value="1"/>
</dbReference>
<dbReference type="Proteomes" id="UP000830671">
    <property type="component" value="Chromosome 3"/>
</dbReference>
<dbReference type="InterPro" id="IPR029062">
    <property type="entry name" value="Class_I_gatase-like"/>
</dbReference>
<dbReference type="PANTHER" id="PTHR43811:SF19">
    <property type="entry name" value="39 KDA FK506-BINDING NUCLEAR PROTEIN"/>
    <property type="match status" value="1"/>
</dbReference>
<dbReference type="Pfam" id="PF00254">
    <property type="entry name" value="FKBP_C"/>
    <property type="match status" value="1"/>
</dbReference>
<dbReference type="FunFam" id="3.10.50.40:FF:000006">
    <property type="entry name" value="Peptidyl-prolyl cis-trans isomerase"/>
    <property type="match status" value="1"/>
</dbReference>
<keyword evidence="9" id="KW-1185">Reference proteome</keyword>
<dbReference type="AlphaFoldDB" id="A0A9Q8SNG1"/>
<evidence type="ECO:0000259" key="7">
    <source>
        <dbReference type="PROSITE" id="PS50059"/>
    </source>
</evidence>
<proteinExistence type="predicted"/>
<evidence type="ECO:0000256" key="4">
    <source>
        <dbReference type="ARBA" id="ARBA00023235"/>
    </source>
</evidence>
<feature type="compositionally biased region" description="Basic and acidic residues" evidence="6">
    <location>
        <begin position="773"/>
        <end position="785"/>
    </location>
</feature>
<dbReference type="SUPFAM" id="SSF54534">
    <property type="entry name" value="FKBP-like"/>
    <property type="match status" value="1"/>
</dbReference>
<dbReference type="InterPro" id="IPR046357">
    <property type="entry name" value="PPIase_dom_sf"/>
</dbReference>
<dbReference type="Gene3D" id="3.10.50.40">
    <property type="match status" value="1"/>
</dbReference>
<feature type="compositionally biased region" description="Basic and acidic residues" evidence="6">
    <location>
        <begin position="568"/>
        <end position="577"/>
    </location>
</feature>
<evidence type="ECO:0000313" key="9">
    <source>
        <dbReference type="Proteomes" id="UP000830671"/>
    </source>
</evidence>
<protein>
    <recommendedName>
        <fullName evidence="2 5">peptidylprolyl isomerase</fullName>
        <ecNumber evidence="2 5">5.2.1.8</ecNumber>
    </recommendedName>
</protein>
<evidence type="ECO:0000256" key="6">
    <source>
        <dbReference type="SAM" id="MobiDB-lite"/>
    </source>
</evidence>
<evidence type="ECO:0000256" key="3">
    <source>
        <dbReference type="ARBA" id="ARBA00023110"/>
    </source>
</evidence>
<gene>
    <name evidence="8" type="ORF">CLUP02_06092</name>
</gene>
<sequence length="920" mass="99957">MANTSTEMVKIGVFMPSECQLLDMACVDVLFMMSREYLGGLPMIPKHIPNVAPSVEICYISAKTSPSSSSSCSSNSTPEAAEHLVPPQLPLTAGVKIRPTHDVSSPEVQPGMLDILLVPGPDPAASWDEETLAFLRGHADEEEGEGGKGKRTDVLSVCTGAFLCGAAGVLEGRKVCGPRGLQDVLKKRFPDARFVGDEFRWCRDGNLWSCGGITNGNDLVAAYARSSERRLFPGPIVEIACKMAEVGERGQMYEQGQTRFALGFVWQLVKAWFVKSSSQGRICVPTLMTEAVLSTGHAGEIPSIYNKHTVILDSATKVARRHLEGSTDFVNSISTDAGEDVVLGIFWAFLGKGPMQLLPQTHLPCRCALVAMWKKISGKSSSRTSTFLYNLPLTLESHPIFFLSLVFPYPQIIPSRTNGLCFSTSLKSNHQLPVALYGLEVPAGEILIPANPDFPATVATCAGRRRIPAYSRLTNLGIDQFRITMAAIDPSEAPEADADGNIPAVPRSTLRLVKQRFGDDLEAGEDDEIDEDYLQSLIDANGDDDESSDDDDEPNGGPSDPSKSKKQKQAEALKKLIEAVNEEESDEEMDDAKPNGKSSKKGKGKASDDEEDDEESDDDEEGLDLENFVICTLDTERNYQQPLDITVQEGEKVFFVVSGTHTVHLTGNYVIDDEEEEGSDEDEDDDEYDLSPDELEYGMPDEDSDDLDDTEDPRVMEVDTDEEEAPKLVETGKKGKKRAAESLDDLIKADDETKTSKKDKKKLKNNKGEAVAAEEKTTPKSDKKVQFAKNLEQGPTGSAEKTKQAGKPAGGVKVVQGVTIDDRKPGTGRAVKNGDSVSVRYIGKLDDGKVFDANKKGKPFTFKAGKGQVIKGWDIGVIGMAIGGERRLTIPANLAYGNKSLPGIPAKSTLTFDVKLLEIK</sequence>
<dbReference type="InterPro" id="IPR001179">
    <property type="entry name" value="PPIase_FKBP_dom"/>
</dbReference>
<dbReference type="Pfam" id="PF17800">
    <property type="entry name" value="NPL"/>
    <property type="match status" value="1"/>
</dbReference>
<evidence type="ECO:0000256" key="1">
    <source>
        <dbReference type="ARBA" id="ARBA00000971"/>
    </source>
</evidence>
<keyword evidence="4 5" id="KW-0413">Isomerase</keyword>
<dbReference type="GO" id="GO:0003755">
    <property type="term" value="F:peptidyl-prolyl cis-trans isomerase activity"/>
    <property type="evidence" value="ECO:0007669"/>
    <property type="project" value="UniProtKB-KW"/>
</dbReference>
<organism evidence="8 9">
    <name type="scientific">Colletotrichum lupini</name>
    <dbReference type="NCBI Taxonomy" id="145971"/>
    <lineage>
        <taxon>Eukaryota</taxon>
        <taxon>Fungi</taxon>
        <taxon>Dikarya</taxon>
        <taxon>Ascomycota</taxon>
        <taxon>Pezizomycotina</taxon>
        <taxon>Sordariomycetes</taxon>
        <taxon>Hypocreomycetidae</taxon>
        <taxon>Glomerellales</taxon>
        <taxon>Glomerellaceae</taxon>
        <taxon>Colletotrichum</taxon>
        <taxon>Colletotrichum acutatum species complex</taxon>
    </lineage>
</organism>
<feature type="domain" description="PPIase FKBP-type" evidence="7">
    <location>
        <begin position="834"/>
        <end position="920"/>
    </location>
</feature>
<keyword evidence="3 5" id="KW-0697">Rotamase</keyword>
<feature type="compositionally biased region" description="Acidic residues" evidence="6">
    <location>
        <begin position="541"/>
        <end position="554"/>
    </location>
</feature>
<comment type="catalytic activity">
    <reaction evidence="1 5">
        <text>[protein]-peptidylproline (omega=180) = [protein]-peptidylproline (omega=0)</text>
        <dbReference type="Rhea" id="RHEA:16237"/>
        <dbReference type="Rhea" id="RHEA-COMP:10747"/>
        <dbReference type="Rhea" id="RHEA-COMP:10748"/>
        <dbReference type="ChEBI" id="CHEBI:83833"/>
        <dbReference type="ChEBI" id="CHEBI:83834"/>
        <dbReference type="EC" id="5.2.1.8"/>
    </reaction>
</comment>
<name>A0A9Q8SNG1_9PEZI</name>
<reference evidence="8" key="1">
    <citation type="journal article" date="2021" name="Mol. Plant Microbe Interact.">
        <title>Complete Genome Sequence of the Plant-Pathogenic Fungus Colletotrichum lupini.</title>
        <authorList>
            <person name="Baroncelli R."/>
            <person name="Pensec F."/>
            <person name="Da Lio D."/>
            <person name="Boufleur T."/>
            <person name="Vicente I."/>
            <person name="Sarrocco S."/>
            <person name="Picot A."/>
            <person name="Baraldi E."/>
            <person name="Sukno S."/>
            <person name="Thon M."/>
            <person name="Le Floch G."/>
        </authorList>
    </citation>
    <scope>NUCLEOTIDE SEQUENCE</scope>
    <source>
        <strain evidence="8">IMI 504893</strain>
    </source>
</reference>
<evidence type="ECO:0000256" key="2">
    <source>
        <dbReference type="ARBA" id="ARBA00013194"/>
    </source>
</evidence>
<feature type="region of interest" description="Disordered" evidence="6">
    <location>
        <begin position="664"/>
        <end position="786"/>
    </location>
</feature>
<dbReference type="PROSITE" id="PS50059">
    <property type="entry name" value="FKBP_PPIASE"/>
    <property type="match status" value="1"/>
</dbReference>
<dbReference type="RefSeq" id="XP_049142239.1">
    <property type="nucleotide sequence ID" value="XM_049285096.1"/>
</dbReference>
<evidence type="ECO:0000256" key="5">
    <source>
        <dbReference type="PROSITE-ProRule" id="PRU00277"/>
    </source>
</evidence>
<dbReference type="EC" id="5.2.1.8" evidence="2 5"/>
<feature type="region of interest" description="Disordered" evidence="6">
    <location>
        <begin position="539"/>
        <end position="627"/>
    </location>
</feature>
<feature type="compositionally biased region" description="Basic and acidic residues" evidence="6">
    <location>
        <begin position="725"/>
        <end position="756"/>
    </location>
</feature>
<dbReference type="KEGG" id="clup:CLUP02_06092"/>